<dbReference type="Proteomes" id="UP000515908">
    <property type="component" value="Chromosome 03"/>
</dbReference>
<feature type="compositionally biased region" description="Basic residues" evidence="1">
    <location>
        <begin position="184"/>
        <end position="194"/>
    </location>
</feature>
<accession>A0A7G2C985</accession>
<dbReference type="OrthoDB" id="266813at2759"/>
<name>A0A7G2C985_9TRYP</name>
<evidence type="ECO:0000256" key="1">
    <source>
        <dbReference type="SAM" id="MobiDB-lite"/>
    </source>
</evidence>
<feature type="compositionally biased region" description="Basic and acidic residues" evidence="1">
    <location>
        <begin position="174"/>
        <end position="183"/>
    </location>
</feature>
<protein>
    <submittedName>
        <fullName evidence="2">Uncharacterized protein</fullName>
    </submittedName>
</protein>
<feature type="region of interest" description="Disordered" evidence="1">
    <location>
        <begin position="145"/>
        <end position="196"/>
    </location>
</feature>
<evidence type="ECO:0000313" key="3">
    <source>
        <dbReference type="Proteomes" id="UP000515908"/>
    </source>
</evidence>
<gene>
    <name evidence="2" type="ORF">ADEAN_000202300</name>
</gene>
<sequence>MVARSLHRMTANYLEDKYFLDSSVVSQLMRSRKSTRRLLGWTMRLVSHTVLDTVFLSVTTSLLSVALDCSLHPSTTGLGNRALRTMLPLRWSVGGTLRALSCGAAAVGTQYLLSPIVTSLVDRGLVTVFVSSEYFLLRRYRTFPPDSDEESEEDDEELANEPHTDMESVAGDEDAAKKAEREYRRQRRQKRKLREAKQKAREDALRAAIYRNILYRVIATLVADVLAAHPLRVLTEVFRGRAMLHLTGMPFYYDKVQPGTAITKDDVVAFFQFETEDDVPPVVEGMRSAVKSLAVESEAVVAALQNNKNGLALTPQNFVGDSREKMKIVAYTLLPLFNGVQYTALDCLLGFYLSVWTRLYK</sequence>
<reference evidence="2 3" key="1">
    <citation type="submission" date="2020-08" db="EMBL/GenBank/DDBJ databases">
        <authorList>
            <person name="Newling K."/>
            <person name="Davey J."/>
            <person name="Forrester S."/>
        </authorList>
    </citation>
    <scope>NUCLEOTIDE SEQUENCE [LARGE SCALE GENOMIC DNA]</scope>
    <source>
        <strain evidence="3">Crithidia deanei Carvalho (ATCC PRA-265)</strain>
    </source>
</reference>
<feature type="compositionally biased region" description="Acidic residues" evidence="1">
    <location>
        <begin position="146"/>
        <end position="159"/>
    </location>
</feature>
<dbReference type="VEuPathDB" id="TriTrypDB:ADEAN_000202300"/>
<evidence type="ECO:0000313" key="2">
    <source>
        <dbReference type="EMBL" id="CAD2214572.1"/>
    </source>
</evidence>
<organism evidence="2 3">
    <name type="scientific">Angomonas deanei</name>
    <dbReference type="NCBI Taxonomy" id="59799"/>
    <lineage>
        <taxon>Eukaryota</taxon>
        <taxon>Discoba</taxon>
        <taxon>Euglenozoa</taxon>
        <taxon>Kinetoplastea</taxon>
        <taxon>Metakinetoplastina</taxon>
        <taxon>Trypanosomatida</taxon>
        <taxon>Trypanosomatidae</taxon>
        <taxon>Strigomonadinae</taxon>
        <taxon>Angomonas</taxon>
    </lineage>
</organism>
<dbReference type="EMBL" id="LR877147">
    <property type="protein sequence ID" value="CAD2214572.1"/>
    <property type="molecule type" value="Genomic_DNA"/>
</dbReference>
<dbReference type="AlphaFoldDB" id="A0A7G2C985"/>
<proteinExistence type="predicted"/>
<keyword evidence="3" id="KW-1185">Reference proteome</keyword>